<dbReference type="GO" id="GO:0030964">
    <property type="term" value="C:NADH dehydrogenase complex"/>
    <property type="evidence" value="ECO:0007669"/>
    <property type="project" value="TreeGrafter"/>
</dbReference>
<comment type="caution">
    <text evidence="13">The sequence shown here is derived from an EMBL/GenBank/DDBJ whole genome shotgun (WGS) entry which is preliminary data.</text>
</comment>
<name>A0A2N8HTL1_9BACT</name>
<dbReference type="RefSeq" id="WP_022397226.1">
    <property type="nucleotide sequence ID" value="NZ_CABMLK010000001.1"/>
</dbReference>
<dbReference type="GO" id="GO:0008137">
    <property type="term" value="F:NADH dehydrogenase (ubiquinone) activity"/>
    <property type="evidence" value="ECO:0007669"/>
    <property type="project" value="InterPro"/>
</dbReference>
<dbReference type="OrthoDB" id="9791970at2"/>
<comment type="similarity">
    <text evidence="2 11 12">Belongs to the complex I subunit 3 family.</text>
</comment>
<keyword evidence="3 11" id="KW-0813">Transport</keyword>
<feature type="transmembrane region" description="Helical" evidence="11">
    <location>
        <begin position="61"/>
        <end position="83"/>
    </location>
</feature>
<keyword evidence="11" id="KW-0830">Ubiquinone</keyword>
<dbReference type="Pfam" id="PF00507">
    <property type="entry name" value="Oxidored_q4"/>
    <property type="match status" value="1"/>
</dbReference>
<evidence type="ECO:0000256" key="11">
    <source>
        <dbReference type="HAMAP-Rule" id="MF_01394"/>
    </source>
</evidence>
<comment type="subunit">
    <text evidence="11">NDH-1 is composed of 14 different subunits. Subunits NuoA, H, J, K, L, M, N constitute the membrane sector of the complex.</text>
</comment>
<evidence type="ECO:0000256" key="10">
    <source>
        <dbReference type="ARBA" id="ARBA00023136"/>
    </source>
</evidence>
<evidence type="ECO:0000256" key="4">
    <source>
        <dbReference type="ARBA" id="ARBA00022475"/>
    </source>
</evidence>
<evidence type="ECO:0000256" key="12">
    <source>
        <dbReference type="RuleBase" id="RU003639"/>
    </source>
</evidence>
<dbReference type="InterPro" id="IPR023043">
    <property type="entry name" value="NAD(P)H_OxRDtase_bac/plastid"/>
</dbReference>
<evidence type="ECO:0000313" key="13">
    <source>
        <dbReference type="EMBL" id="PNC17714.1"/>
    </source>
</evidence>
<protein>
    <recommendedName>
        <fullName evidence="11">NADH-quinone oxidoreductase subunit A</fullName>
        <ecNumber evidence="11">7.1.1.-</ecNumber>
    </recommendedName>
    <alternativeName>
        <fullName evidence="11">NADH dehydrogenase I subunit A</fullName>
    </alternativeName>
    <alternativeName>
        <fullName evidence="11">NDH-1 subunit A</fullName>
    </alternativeName>
    <alternativeName>
        <fullName evidence="11">NUO1</fullName>
    </alternativeName>
</protein>
<dbReference type="Gene3D" id="1.20.58.1610">
    <property type="entry name" value="NADH:ubiquinone/plastoquinone oxidoreductase, chain 3"/>
    <property type="match status" value="1"/>
</dbReference>
<accession>A0A2N8HTL1</accession>
<dbReference type="InterPro" id="IPR000440">
    <property type="entry name" value="NADH_UbQ/plastoQ_OxRdtase_su3"/>
</dbReference>
<dbReference type="EC" id="7.1.1.-" evidence="11"/>
<dbReference type="EMBL" id="PJKA01000012">
    <property type="protein sequence ID" value="PNC17714.1"/>
    <property type="molecule type" value="Genomic_DNA"/>
</dbReference>
<evidence type="ECO:0000256" key="8">
    <source>
        <dbReference type="ARBA" id="ARBA00022989"/>
    </source>
</evidence>
<comment type="function">
    <text evidence="11">NDH-1 shuttles electrons from NADH, via FMN and iron-sulfur (Fe-S) centers, to quinones in the respiratory chain. The immediate electron acceptor for the enzyme in this species is believed to be ubiquinone. Couples the redox reaction to proton translocation (for every two electrons transferred, four hydrogen ions are translocated across the cytoplasmic membrane), and thus conserves the redox energy in a proton gradient.</text>
</comment>
<dbReference type="HAMAP" id="MF_01394">
    <property type="entry name" value="NDH1_NuoA"/>
    <property type="match status" value="1"/>
</dbReference>
<evidence type="ECO:0000256" key="6">
    <source>
        <dbReference type="ARBA" id="ARBA00022719"/>
    </source>
</evidence>
<comment type="catalytic activity">
    <reaction evidence="11 12">
        <text>a quinone + NADH + 5 H(+)(in) = a quinol + NAD(+) + 4 H(+)(out)</text>
        <dbReference type="Rhea" id="RHEA:57888"/>
        <dbReference type="ChEBI" id="CHEBI:15378"/>
        <dbReference type="ChEBI" id="CHEBI:24646"/>
        <dbReference type="ChEBI" id="CHEBI:57540"/>
        <dbReference type="ChEBI" id="CHEBI:57945"/>
        <dbReference type="ChEBI" id="CHEBI:132124"/>
    </reaction>
</comment>
<keyword evidence="8 11" id="KW-1133">Transmembrane helix</keyword>
<keyword evidence="6 11" id="KW-0874">Quinone</keyword>
<dbReference type="GO" id="GO:0050136">
    <property type="term" value="F:NADH dehydrogenase (quinone) (non-electrogenic) activity"/>
    <property type="evidence" value="ECO:0007669"/>
    <property type="project" value="UniProtKB-UniRule"/>
</dbReference>
<sequence length="126" mass="14193">MNQEFFSVLVQVVAALGLAGIILLLSILMGKRSSVRKPADIPYECGMIPMGEGAPMFSVKFYMVAMLFVIFDLEVVFLYPWAVNFRDYVMMNPESFTAMCIFIGILLVAYLYALGKGALNWHHDPR</sequence>
<reference evidence="13 14" key="1">
    <citation type="journal article" date="2017" name="BMC Genomics">
        <title>Genome sequencing of 39 Akkermansia muciniphila isolates reveals its population structure, genomic and functional diverisity, and global distribution in mammalian gut microbiotas.</title>
        <authorList>
            <person name="Guo X."/>
            <person name="Li S."/>
            <person name="Zhang J."/>
            <person name="Wu F."/>
            <person name="Li X."/>
            <person name="Wu D."/>
            <person name="Zhang M."/>
            <person name="Ou Z."/>
            <person name="Jie Z."/>
            <person name="Yan Q."/>
            <person name="Li P."/>
            <person name="Yi J."/>
            <person name="Peng Y."/>
        </authorList>
    </citation>
    <scope>NUCLEOTIDE SEQUENCE [LARGE SCALE GENOMIC DNA]</scope>
    <source>
        <strain evidence="13 14">GP24</strain>
    </source>
</reference>
<evidence type="ECO:0000256" key="3">
    <source>
        <dbReference type="ARBA" id="ARBA00022448"/>
    </source>
</evidence>
<gene>
    <name evidence="11" type="primary">nuoA</name>
    <name evidence="13" type="ORF">CXU22_08180</name>
</gene>
<keyword evidence="5 11" id="KW-0812">Transmembrane</keyword>
<keyword evidence="9 11" id="KW-0520">NAD</keyword>
<dbReference type="Proteomes" id="UP000236000">
    <property type="component" value="Unassembled WGS sequence"/>
</dbReference>
<feature type="transmembrane region" description="Helical" evidence="11">
    <location>
        <begin position="6"/>
        <end position="28"/>
    </location>
</feature>
<evidence type="ECO:0000256" key="2">
    <source>
        <dbReference type="ARBA" id="ARBA00008472"/>
    </source>
</evidence>
<dbReference type="GO" id="GO:0048038">
    <property type="term" value="F:quinone binding"/>
    <property type="evidence" value="ECO:0007669"/>
    <property type="project" value="UniProtKB-KW"/>
</dbReference>
<comment type="subcellular location">
    <subcellularLocation>
        <location evidence="11 12">Cell membrane</location>
        <topology evidence="11 12">Multi-pass membrane protein</topology>
    </subcellularLocation>
    <subcellularLocation>
        <location evidence="1">Membrane</location>
        <topology evidence="1">Multi-pass membrane protein</topology>
    </subcellularLocation>
</comment>
<dbReference type="PANTHER" id="PTHR11058">
    <property type="entry name" value="NADH-UBIQUINONE OXIDOREDUCTASE CHAIN 3"/>
    <property type="match status" value="1"/>
</dbReference>
<dbReference type="InterPro" id="IPR038430">
    <property type="entry name" value="NDAH_ubi_oxred_su3_sf"/>
</dbReference>
<keyword evidence="4 11" id="KW-1003">Cell membrane</keyword>
<evidence type="ECO:0000256" key="1">
    <source>
        <dbReference type="ARBA" id="ARBA00004141"/>
    </source>
</evidence>
<evidence type="ECO:0000256" key="7">
    <source>
        <dbReference type="ARBA" id="ARBA00022967"/>
    </source>
</evidence>
<evidence type="ECO:0000256" key="9">
    <source>
        <dbReference type="ARBA" id="ARBA00023027"/>
    </source>
</evidence>
<dbReference type="GO" id="GO:0005886">
    <property type="term" value="C:plasma membrane"/>
    <property type="evidence" value="ECO:0007669"/>
    <property type="project" value="UniProtKB-SubCell"/>
</dbReference>
<dbReference type="AlphaFoldDB" id="A0A2N8HTL1"/>
<evidence type="ECO:0000256" key="5">
    <source>
        <dbReference type="ARBA" id="ARBA00022692"/>
    </source>
</evidence>
<feature type="transmembrane region" description="Helical" evidence="11">
    <location>
        <begin position="95"/>
        <end position="113"/>
    </location>
</feature>
<dbReference type="GeneID" id="84022571"/>
<keyword evidence="7 11" id="KW-1278">Translocase</keyword>
<organism evidence="13 14">
    <name type="scientific">Akkermansia muciniphila</name>
    <dbReference type="NCBI Taxonomy" id="239935"/>
    <lineage>
        <taxon>Bacteria</taxon>
        <taxon>Pseudomonadati</taxon>
        <taxon>Verrucomicrobiota</taxon>
        <taxon>Verrucomicrobiia</taxon>
        <taxon>Verrucomicrobiales</taxon>
        <taxon>Akkermansiaceae</taxon>
        <taxon>Akkermansia</taxon>
    </lineage>
</organism>
<keyword evidence="10 11" id="KW-0472">Membrane</keyword>
<proteinExistence type="inferred from homology"/>
<evidence type="ECO:0000313" key="14">
    <source>
        <dbReference type="Proteomes" id="UP000236000"/>
    </source>
</evidence>
<dbReference type="PANTHER" id="PTHR11058:SF22">
    <property type="entry name" value="NADH-QUINONE OXIDOREDUCTASE SUBUNIT A"/>
    <property type="match status" value="1"/>
</dbReference>